<protein>
    <submittedName>
        <fullName evidence="3">Aspartate racemase</fullName>
    </submittedName>
</protein>
<dbReference type="InterPro" id="IPR004380">
    <property type="entry name" value="Asp_race"/>
</dbReference>
<comment type="caution">
    <text evidence="3">The sequence shown here is derived from an EMBL/GenBank/DDBJ whole genome shotgun (WGS) entry which is preliminary data.</text>
</comment>
<dbReference type="GO" id="GO:0047661">
    <property type="term" value="F:amino-acid racemase activity"/>
    <property type="evidence" value="ECO:0007669"/>
    <property type="project" value="InterPro"/>
</dbReference>
<dbReference type="PANTHER" id="PTHR21198:SF7">
    <property type="entry name" value="ASPARTATE-GLUTAMATE RACEMASE FAMILY"/>
    <property type="match status" value="1"/>
</dbReference>
<evidence type="ECO:0000313" key="4">
    <source>
        <dbReference type="Proteomes" id="UP000054717"/>
    </source>
</evidence>
<dbReference type="InterPro" id="IPR015942">
    <property type="entry name" value="Asp/Glu/hydantoin_racemase"/>
</dbReference>
<dbReference type="NCBIfam" id="TIGR00035">
    <property type="entry name" value="asp_race"/>
    <property type="match status" value="1"/>
</dbReference>
<dbReference type="STRING" id="326475.AWB66_01856"/>
<dbReference type="Pfam" id="PF01177">
    <property type="entry name" value="Asp_Glu_race"/>
    <property type="match status" value="1"/>
</dbReference>
<comment type="similarity">
    <text evidence="1">Belongs to the aspartate/glutamate racemases family.</text>
</comment>
<keyword evidence="2" id="KW-0413">Isomerase</keyword>
<name>A0A158GQ51_9BURK</name>
<evidence type="ECO:0000256" key="2">
    <source>
        <dbReference type="ARBA" id="ARBA00023235"/>
    </source>
</evidence>
<proteinExistence type="inferred from homology"/>
<reference evidence="3" key="1">
    <citation type="submission" date="2016-01" db="EMBL/GenBank/DDBJ databases">
        <authorList>
            <person name="Peeters Charlotte."/>
        </authorList>
    </citation>
    <scope>NUCLEOTIDE SEQUENCE</scope>
    <source>
        <strain evidence="3">LMG 22936</strain>
    </source>
</reference>
<gene>
    <name evidence="3" type="ORF">AWB66_01856</name>
</gene>
<dbReference type="AlphaFoldDB" id="A0A158GQ51"/>
<sequence length="266" mass="29045">MARMGGRCPGRAPINCPCSTARPVAIVRPVHATDIDMKTIGLIGGMSWESSAEYYRIVNQEMKARRGGHCNAQSVMVTVSFEEIKALQHEARWDELGERMKSAALQVQAAGADFVLLCTNTMHRVAPVLEAALDIPLLHIVDPTAHALRDAGVSRVGLLGTAFTMEQDFYRGRMQERHGIEVVVPGAAERALVHRIIYDELCHGIVRDESREAYRRIIDGLRAEGVDGVILGCTEITLLISQEDVPIPVFDTTALHAQAAVSSALL</sequence>
<organism evidence="3 4">
    <name type="scientific">Caballeronia telluris</name>
    <dbReference type="NCBI Taxonomy" id="326475"/>
    <lineage>
        <taxon>Bacteria</taxon>
        <taxon>Pseudomonadati</taxon>
        <taxon>Pseudomonadota</taxon>
        <taxon>Betaproteobacteria</taxon>
        <taxon>Burkholderiales</taxon>
        <taxon>Burkholderiaceae</taxon>
        <taxon>Caballeronia</taxon>
    </lineage>
</organism>
<keyword evidence="4" id="KW-1185">Reference proteome</keyword>
<dbReference type="InterPro" id="IPR001920">
    <property type="entry name" value="Asp/Glu_race"/>
</dbReference>
<dbReference type="SUPFAM" id="SSF53681">
    <property type="entry name" value="Aspartate/glutamate racemase"/>
    <property type="match status" value="2"/>
</dbReference>
<evidence type="ECO:0000313" key="3">
    <source>
        <dbReference type="EMBL" id="SAL33530.1"/>
    </source>
</evidence>
<dbReference type="PANTHER" id="PTHR21198">
    <property type="entry name" value="GLUTAMATE RACEMASE"/>
    <property type="match status" value="1"/>
</dbReference>
<dbReference type="Proteomes" id="UP000054717">
    <property type="component" value="Unassembled WGS sequence"/>
</dbReference>
<evidence type="ECO:0000256" key="1">
    <source>
        <dbReference type="ARBA" id="ARBA00007847"/>
    </source>
</evidence>
<dbReference type="Gene3D" id="3.40.50.1860">
    <property type="match status" value="2"/>
</dbReference>
<dbReference type="EMBL" id="FCNZ02000005">
    <property type="protein sequence ID" value="SAL33530.1"/>
    <property type="molecule type" value="Genomic_DNA"/>
</dbReference>
<accession>A0A158GQ51</accession>